<feature type="domain" description="Thiolase C-terminal" evidence="2">
    <location>
        <begin position="281"/>
        <end position="398"/>
    </location>
</feature>
<dbReference type="AlphaFoldDB" id="A0A101P223"/>
<dbReference type="Pfam" id="PF00108">
    <property type="entry name" value="Thiolase_N"/>
    <property type="match status" value="1"/>
</dbReference>
<dbReference type="GO" id="GO:0016747">
    <property type="term" value="F:acyltransferase activity, transferring groups other than amino-acyl groups"/>
    <property type="evidence" value="ECO:0007669"/>
    <property type="project" value="InterPro"/>
</dbReference>
<dbReference type="RefSeq" id="WP_067127129.1">
    <property type="nucleotide sequence ID" value="NZ_KQ948214.1"/>
</dbReference>
<dbReference type="PIRSF" id="PIRSF000429">
    <property type="entry name" value="Ac-CoA_Ac_transf"/>
    <property type="match status" value="1"/>
</dbReference>
<dbReference type="InterPro" id="IPR016039">
    <property type="entry name" value="Thiolase-like"/>
</dbReference>
<keyword evidence="4" id="KW-1185">Reference proteome</keyword>
<dbReference type="STRING" id="67386.AQI95_23685"/>
<evidence type="ECO:0000259" key="1">
    <source>
        <dbReference type="Pfam" id="PF00108"/>
    </source>
</evidence>
<dbReference type="SUPFAM" id="SSF53901">
    <property type="entry name" value="Thiolase-like"/>
    <property type="match status" value="2"/>
</dbReference>
<dbReference type="OrthoDB" id="9785768at2"/>
<comment type="caution">
    <text evidence="3">The sequence shown here is derived from an EMBL/GenBank/DDBJ whole genome shotgun (WGS) entry which is preliminary data.</text>
</comment>
<dbReference type="PANTHER" id="PTHR42870:SF1">
    <property type="entry name" value="NON-SPECIFIC LIPID-TRANSFER PROTEIN-LIKE 2"/>
    <property type="match status" value="1"/>
</dbReference>
<dbReference type="EMBL" id="LMWN01000033">
    <property type="protein sequence ID" value="KUN03496.1"/>
    <property type="molecule type" value="Genomic_DNA"/>
</dbReference>
<proteinExistence type="predicted"/>
<name>A0A101P223_9ACTN</name>
<dbReference type="InterPro" id="IPR020616">
    <property type="entry name" value="Thiolase_N"/>
</dbReference>
<dbReference type="InterPro" id="IPR002155">
    <property type="entry name" value="Thiolase"/>
</dbReference>
<feature type="domain" description="Thiolase N-terminal" evidence="1">
    <location>
        <begin position="5"/>
        <end position="204"/>
    </location>
</feature>
<dbReference type="InterPro" id="IPR055140">
    <property type="entry name" value="Thiolase_C_2"/>
</dbReference>
<evidence type="ECO:0000259" key="2">
    <source>
        <dbReference type="Pfam" id="PF22691"/>
    </source>
</evidence>
<protein>
    <submittedName>
        <fullName evidence="3">Thiolase</fullName>
    </submittedName>
</protein>
<sequence>MSDDVYVVGVGRTAYGRFPDRGVAALAGEALAMCLADAGVDGSAVGCVFFANATQGVLEGQHLIRGQVALRGLGMAGIPVFNIENACAGGAGAVHLAAVAVRAGQCDFALALGAEKMYGADGDRTREAFLAGMDVTRWEAELKALRGAAGATGTAPAASRSVFMDVYAALAAHYLRRHPAVTARQFAAVTVKNRRHAALNPRATHRDRLTVEQVLAAREIAAPLTLPMCAPIGDGGAAALLCSRRALRRLDGRRRAVRLRACVVLSGSGRALDEDAESIGRRAATAAYEQAGLGPDDVSVAEVHDATAVGEALQLEALGLTAAGDGAVAAERGETALGGRLPVNTSGGLECNGHPVGATGVGQLHELVTQLRGEAGARQVPRARIALAENGGGFLGYEEAALAVTLLEAPATTGRHG</sequence>
<organism evidence="3 4">
    <name type="scientific">Streptomyces yokosukanensis</name>
    <dbReference type="NCBI Taxonomy" id="67386"/>
    <lineage>
        <taxon>Bacteria</taxon>
        <taxon>Bacillati</taxon>
        <taxon>Actinomycetota</taxon>
        <taxon>Actinomycetes</taxon>
        <taxon>Kitasatosporales</taxon>
        <taxon>Streptomycetaceae</taxon>
        <taxon>Streptomyces</taxon>
    </lineage>
</organism>
<accession>A0A101P223</accession>
<dbReference type="Gene3D" id="3.40.47.10">
    <property type="match status" value="1"/>
</dbReference>
<evidence type="ECO:0000313" key="3">
    <source>
        <dbReference type="EMBL" id="KUN03496.1"/>
    </source>
</evidence>
<dbReference type="Proteomes" id="UP000053127">
    <property type="component" value="Unassembled WGS sequence"/>
</dbReference>
<reference evidence="3 4" key="1">
    <citation type="submission" date="2015-10" db="EMBL/GenBank/DDBJ databases">
        <title>Draft genome sequence of Streptomyces yokosukanensis DSM 40224, type strain for the species Streptomyces yokosukanensis.</title>
        <authorList>
            <person name="Ruckert C."/>
            <person name="Winkler A."/>
            <person name="Kalinowski J."/>
            <person name="Kampfer P."/>
            <person name="Glaeser S."/>
        </authorList>
    </citation>
    <scope>NUCLEOTIDE SEQUENCE [LARGE SCALE GENOMIC DNA]</scope>
    <source>
        <strain evidence="3 4">DSM 40224</strain>
    </source>
</reference>
<dbReference type="CDD" id="cd00829">
    <property type="entry name" value="SCP-x_thiolase"/>
    <property type="match status" value="1"/>
</dbReference>
<evidence type="ECO:0000313" key="4">
    <source>
        <dbReference type="Proteomes" id="UP000053127"/>
    </source>
</evidence>
<gene>
    <name evidence="3" type="ORF">AQI95_23685</name>
</gene>
<dbReference type="PANTHER" id="PTHR42870">
    <property type="entry name" value="ACETYL-COA C-ACETYLTRANSFERASE"/>
    <property type="match status" value="1"/>
</dbReference>
<dbReference type="Pfam" id="PF22691">
    <property type="entry name" value="Thiolase_C_1"/>
    <property type="match status" value="1"/>
</dbReference>